<evidence type="ECO:0000313" key="1">
    <source>
        <dbReference type="EMBL" id="KZV81489.1"/>
    </source>
</evidence>
<dbReference type="EMBL" id="KV426389">
    <property type="protein sequence ID" value="KZV81489.1"/>
    <property type="molecule type" value="Genomic_DNA"/>
</dbReference>
<organism evidence="1 2">
    <name type="scientific">Exidia glandulosa HHB12029</name>
    <dbReference type="NCBI Taxonomy" id="1314781"/>
    <lineage>
        <taxon>Eukaryota</taxon>
        <taxon>Fungi</taxon>
        <taxon>Dikarya</taxon>
        <taxon>Basidiomycota</taxon>
        <taxon>Agaricomycotina</taxon>
        <taxon>Agaricomycetes</taxon>
        <taxon>Auriculariales</taxon>
        <taxon>Exidiaceae</taxon>
        <taxon>Exidia</taxon>
    </lineage>
</organism>
<sequence>MSSDVNAKLYEKLLLHQAEGRALFHPTVESPITGGTVGDCGYIKGGEFVQLFSVFDPPPGLLVGTLVKPVSPARRTELRPNPTPCFKSSEFSSIAVQGGAGTTFASFPVDLNANIALSKEESSFAFLAFSQQHHQRDQWFETRLLEDYLVDYESIIRRFYASYDIKGKLLIISGTIKTKGWCGGVASGISTSVNVQLQVDAAGQVLGNIGIAVTDSTTGTGPQRKVMTPWRSVVRRRRSAMRRRHRWRCRRRRRRR</sequence>
<accession>A0A165ZCP6</accession>
<dbReference type="AlphaFoldDB" id="A0A165ZCP6"/>
<name>A0A165ZCP6_EXIGL</name>
<protein>
    <submittedName>
        <fullName evidence="1">Uncharacterized protein</fullName>
    </submittedName>
</protein>
<keyword evidence="2" id="KW-1185">Reference proteome</keyword>
<dbReference type="Proteomes" id="UP000077266">
    <property type="component" value="Unassembled WGS sequence"/>
</dbReference>
<proteinExistence type="predicted"/>
<reference evidence="1 2" key="1">
    <citation type="journal article" date="2016" name="Mol. Biol. Evol.">
        <title>Comparative Genomics of Early-Diverging Mushroom-Forming Fungi Provides Insights into the Origins of Lignocellulose Decay Capabilities.</title>
        <authorList>
            <person name="Nagy L.G."/>
            <person name="Riley R."/>
            <person name="Tritt A."/>
            <person name="Adam C."/>
            <person name="Daum C."/>
            <person name="Floudas D."/>
            <person name="Sun H."/>
            <person name="Yadav J.S."/>
            <person name="Pangilinan J."/>
            <person name="Larsson K.H."/>
            <person name="Matsuura K."/>
            <person name="Barry K."/>
            <person name="Labutti K."/>
            <person name="Kuo R."/>
            <person name="Ohm R.A."/>
            <person name="Bhattacharya S.S."/>
            <person name="Shirouzu T."/>
            <person name="Yoshinaga Y."/>
            <person name="Martin F.M."/>
            <person name="Grigoriev I.V."/>
            <person name="Hibbett D.S."/>
        </authorList>
    </citation>
    <scope>NUCLEOTIDE SEQUENCE [LARGE SCALE GENOMIC DNA]</scope>
    <source>
        <strain evidence="1 2">HHB12029</strain>
    </source>
</reference>
<evidence type="ECO:0000313" key="2">
    <source>
        <dbReference type="Proteomes" id="UP000077266"/>
    </source>
</evidence>
<dbReference type="STRING" id="1314781.A0A165ZCP6"/>
<gene>
    <name evidence="1" type="ORF">EXIGLDRAFT_382606</name>
</gene>
<dbReference type="InParanoid" id="A0A165ZCP6"/>